<dbReference type="SUPFAM" id="SSF55874">
    <property type="entry name" value="ATPase domain of HSP90 chaperone/DNA topoisomerase II/histidine kinase"/>
    <property type="match status" value="1"/>
</dbReference>
<dbReference type="STRING" id="1185876.BN8_02786"/>
<dbReference type="AlphaFoldDB" id="I2GIE8"/>
<dbReference type="InterPro" id="IPR036890">
    <property type="entry name" value="HATPase_C_sf"/>
</dbReference>
<dbReference type="GO" id="GO:0016020">
    <property type="term" value="C:membrane"/>
    <property type="evidence" value="ECO:0007669"/>
    <property type="project" value="InterPro"/>
</dbReference>
<evidence type="ECO:0000256" key="1">
    <source>
        <dbReference type="SAM" id="Phobius"/>
    </source>
</evidence>
<gene>
    <name evidence="4" type="primary">ypdA</name>
    <name evidence="4" type="ORF">BN8_02786</name>
</gene>
<dbReference type="InterPro" id="IPR050640">
    <property type="entry name" value="Bact_2-comp_sensor_kinase"/>
</dbReference>
<evidence type="ECO:0000259" key="2">
    <source>
        <dbReference type="Pfam" id="PF06580"/>
    </source>
</evidence>
<feature type="transmembrane region" description="Helical" evidence="1">
    <location>
        <begin position="383"/>
        <end position="402"/>
    </location>
</feature>
<dbReference type="Proteomes" id="UP000009309">
    <property type="component" value="Unassembled WGS sequence"/>
</dbReference>
<dbReference type="GO" id="GO:0000155">
    <property type="term" value="F:phosphorelay sensor kinase activity"/>
    <property type="evidence" value="ECO:0007669"/>
    <property type="project" value="InterPro"/>
</dbReference>
<sequence length="654" mass="75110">MLSRTLAAQAVSPDTLYLSQIDDQVYLTNRATLTITSIDTPWQRVKQLPALQRLPKAYATSPREACWLRLFLHNDTPSPLILYAYVGEVQTARFYLDGPERLDSLRAGSMVPTDEWATAESDQYVSLSLTAGEVAELGIRLANAEGVLPQLTRINYPHPSLSVRLETESFHHQRVARDYRNNSTELLYRTWIQGALLFFLFFVGLIYGQYRQPIYGYYFLYVLAGCIFSLLKTRAYTPLGHWISYFPMVRTHLLETVLWLGLAAYLFFLTELLDLRTRHPPAHRWLRRIAWGFAGFGVLYAILLLLTNDGGLQRAVFWGTRYGLIPLYVALLVWVSRRVRSPLTGYVVLGNVLMAAVGILAWLRAGGIILKGVTLPGGVDNLMMVSFAVLLEIIVFALALAYRIRLIDRERQASHRAYIDEVEQRTAYEKRLSEVEMLALRSQMNPHFLFNSLNTIEYFVLKGDEEKASRYLSSFSRLLRLILNHSNEDIVRLSDELLGLRLYLELEATRFGDEFVYTLDVDARVDQEEVWLPPLLLQPFVENAIWHGLRQSQLADKRLYIRIIAENEHTLRFEIEDNGIGRQQAGHLKSRTSIARKSYGMAITQQRIELFNRNYPTQLDVQLIDIDNNGQTGTLARINYRLITARNEHESHSD</sequence>
<dbReference type="PANTHER" id="PTHR34220:SF7">
    <property type="entry name" value="SENSOR HISTIDINE KINASE YPDA"/>
    <property type="match status" value="1"/>
</dbReference>
<dbReference type="EMBL" id="CAIT01000006">
    <property type="protein sequence ID" value="CCH53673.1"/>
    <property type="molecule type" value="Genomic_DNA"/>
</dbReference>
<comment type="caution">
    <text evidence="4">The sequence shown here is derived from an EMBL/GenBank/DDBJ whole genome shotgun (WGS) entry which is preliminary data.</text>
</comment>
<feature type="transmembrane region" description="Helical" evidence="1">
    <location>
        <begin position="214"/>
        <end position="231"/>
    </location>
</feature>
<evidence type="ECO:0000259" key="3">
    <source>
        <dbReference type="Pfam" id="PF07695"/>
    </source>
</evidence>
<dbReference type="Pfam" id="PF07695">
    <property type="entry name" value="7TMR-DISM_7TM"/>
    <property type="match status" value="1"/>
</dbReference>
<feature type="transmembrane region" description="Helical" evidence="1">
    <location>
        <begin position="251"/>
        <end position="273"/>
    </location>
</feature>
<feature type="domain" description="7TM-DISM receptor extracellular" evidence="3">
    <location>
        <begin position="190"/>
        <end position="403"/>
    </location>
</feature>
<dbReference type="eggNOG" id="COG2972">
    <property type="taxonomic scope" value="Bacteria"/>
</dbReference>
<organism evidence="4 5">
    <name type="scientific">Fibrisoma limi BUZ 3</name>
    <dbReference type="NCBI Taxonomy" id="1185876"/>
    <lineage>
        <taxon>Bacteria</taxon>
        <taxon>Pseudomonadati</taxon>
        <taxon>Bacteroidota</taxon>
        <taxon>Cytophagia</taxon>
        <taxon>Cytophagales</taxon>
        <taxon>Spirosomataceae</taxon>
        <taxon>Fibrisoma</taxon>
    </lineage>
</organism>
<feature type="domain" description="Signal transduction histidine kinase internal region" evidence="2">
    <location>
        <begin position="436"/>
        <end position="515"/>
    </location>
</feature>
<dbReference type="Gene3D" id="3.30.565.10">
    <property type="entry name" value="Histidine kinase-like ATPase, C-terminal domain"/>
    <property type="match status" value="1"/>
</dbReference>
<protein>
    <submittedName>
        <fullName evidence="4">Sensor protein lytS</fullName>
    </submittedName>
</protein>
<dbReference type="InterPro" id="IPR011623">
    <property type="entry name" value="7TMR_DISM_rcpt_extracell_dom1"/>
</dbReference>
<dbReference type="PANTHER" id="PTHR34220">
    <property type="entry name" value="SENSOR HISTIDINE KINASE YPDA"/>
    <property type="match status" value="1"/>
</dbReference>
<name>I2GIE8_9BACT</name>
<keyword evidence="5" id="KW-1185">Reference proteome</keyword>
<evidence type="ECO:0000313" key="4">
    <source>
        <dbReference type="EMBL" id="CCH53673.1"/>
    </source>
</evidence>
<proteinExistence type="predicted"/>
<keyword evidence="1" id="KW-0812">Transmembrane</keyword>
<dbReference type="Pfam" id="PF06580">
    <property type="entry name" value="His_kinase"/>
    <property type="match status" value="1"/>
</dbReference>
<feature type="transmembrane region" description="Helical" evidence="1">
    <location>
        <begin position="285"/>
        <end position="306"/>
    </location>
</feature>
<feature type="transmembrane region" description="Helical" evidence="1">
    <location>
        <begin position="343"/>
        <end position="363"/>
    </location>
</feature>
<feature type="transmembrane region" description="Helical" evidence="1">
    <location>
        <begin position="186"/>
        <end position="207"/>
    </location>
</feature>
<feature type="transmembrane region" description="Helical" evidence="1">
    <location>
        <begin position="318"/>
        <end position="336"/>
    </location>
</feature>
<keyword evidence="1" id="KW-1133">Transmembrane helix</keyword>
<keyword evidence="1" id="KW-0472">Membrane</keyword>
<evidence type="ECO:0000313" key="5">
    <source>
        <dbReference type="Proteomes" id="UP000009309"/>
    </source>
</evidence>
<dbReference type="InterPro" id="IPR010559">
    <property type="entry name" value="Sig_transdc_His_kin_internal"/>
</dbReference>
<reference evidence="4 5" key="1">
    <citation type="journal article" date="2012" name="J. Bacteriol.">
        <title>Genome Sequence of the Filamentous Bacterium Fibrisoma limi BUZ 3T.</title>
        <authorList>
            <person name="Filippini M."/>
            <person name="Qi W."/>
            <person name="Jaenicke S."/>
            <person name="Goesmann A."/>
            <person name="Smits T.H."/>
            <person name="Bagheri H.C."/>
        </authorList>
    </citation>
    <scope>NUCLEOTIDE SEQUENCE [LARGE SCALE GENOMIC DNA]</scope>
    <source>
        <strain evidence="5">BUZ 3T</strain>
    </source>
</reference>
<dbReference type="OrthoDB" id="6190788at2"/>
<accession>I2GIE8</accession>